<keyword evidence="2" id="KW-1185">Reference proteome</keyword>
<evidence type="ECO:0000313" key="2">
    <source>
        <dbReference type="Proteomes" id="UP000223767"/>
    </source>
</evidence>
<dbReference type="GO" id="GO:0003677">
    <property type="term" value="F:DNA binding"/>
    <property type="evidence" value="ECO:0007669"/>
    <property type="project" value="UniProtKB-KW"/>
</dbReference>
<protein>
    <submittedName>
        <fullName evidence="1">Helix-turn-helix DNA-binding domain protein</fullName>
    </submittedName>
</protein>
<organism evidence="1 2">
    <name type="scientific">Arthrobacter phage Abidatro</name>
    <dbReference type="NCBI Taxonomy" id="2015853"/>
    <lineage>
        <taxon>Viruses</taxon>
        <taxon>Duplodnaviria</taxon>
        <taxon>Heunggongvirae</taxon>
        <taxon>Uroviricota</taxon>
        <taxon>Caudoviricetes</taxon>
        <taxon>Galaxyvirus</taxon>
        <taxon>Galaxyvirus abidatro</taxon>
    </lineage>
</organism>
<name>A0A222ZGM5_9CAUD</name>
<keyword evidence="1" id="KW-0238">DNA-binding</keyword>
<proteinExistence type="predicted"/>
<evidence type="ECO:0000313" key="1">
    <source>
        <dbReference type="EMBL" id="ASR83200.1"/>
    </source>
</evidence>
<dbReference type="GeneID" id="40086346"/>
<reference evidence="1 2" key="1">
    <citation type="submission" date="2017-05" db="EMBL/GenBank/DDBJ databases">
        <authorList>
            <person name="Abboud M."/>
            <person name="Acosta Y."/>
            <person name="Adams S."/>
            <person name="Aguirre J."/>
            <person name="Ahmadi O."/>
            <person name="Arena A."/>
            <person name="Bacatan J."/>
            <person name="Barua M."/>
            <person name="Basualdo M."/>
            <person name="Bidas A."/>
            <person name="Charles M."/>
            <person name="Crespo D."/>
            <person name="Dahduli S."/>
            <person name="Darwiche R."/>
            <person name="De V.F."/>
            <person name="Demetrio M."/>
            <person name="Doyles K."/>
            <person name="Elias T."/>
            <person name="Feghali T."/>
            <person name="Fleetwood D."/>
            <person name="Grant K."/>
            <person name="Grinberg M."/>
            <person name="Haddabeh W."/>
            <person name="Hamwi G."/>
            <person name="Hanf T."/>
            <person name="Hussain A."/>
            <person name="Jennis A."/>
            <person name="Kang K."/>
            <person name="Khalique A."/>
            <person name="Majkut N."/>
            <person name="Minto B."/>
            <person name="Monsen-Collar K."/>
            <person name="Mubarka N."/>
            <person name="Nasser G."/>
            <person name="Navarro C."/>
            <person name="Oleksy A."/>
            <person name="Patel N."/>
            <person name="Rana M."/>
            <person name="Sanchez D."/>
            <person name="Santrich A."/>
            <person name="Sarpong L."/>
            <person name="Sato-Balagot R."/>
            <person name="Singh R."/>
            <person name="Tiozon A."/>
            <person name="Tolentino-Uri K."/>
            <person name="Toyosi O."/>
            <person name="Vasquez K."/>
            <person name="Wright D."/>
            <person name="Zangeneh M."/>
            <person name="Stoner T.H."/>
            <person name="Garlena R.A."/>
            <person name="Russell D.A."/>
            <person name="Pope W.H."/>
            <person name="Jacobs-Sera D."/>
            <person name="Hatfull G.F."/>
        </authorList>
    </citation>
    <scope>NUCLEOTIDE SEQUENCE [LARGE SCALE GENOMIC DNA]</scope>
</reference>
<gene>
    <name evidence="1" type="primary">30</name>
    <name evidence="1" type="ORF">SEA_ABIDATRO_30</name>
</gene>
<accession>A0A222ZGM5</accession>
<dbReference type="Proteomes" id="UP000223767">
    <property type="component" value="Segment"/>
</dbReference>
<sequence length="113" mass="12645">MSKRPQSVTLEDYARIHRPDLAAAEAAKLLGVTPRTITRYRARLGVSQPSHGGAVRPSPELLAEIAARLDDGWPVKEVCETFHVCHKTVTRHFPGRAWTRSQIGRHARLVSSW</sequence>
<dbReference type="RefSeq" id="YP_009610250.1">
    <property type="nucleotide sequence ID" value="NC_042002.1"/>
</dbReference>
<dbReference type="KEGG" id="vg:40086346"/>
<dbReference type="OrthoDB" id="17091at10239"/>
<dbReference type="EMBL" id="MF140397">
    <property type="protein sequence ID" value="ASR83200.1"/>
    <property type="molecule type" value="Genomic_DNA"/>
</dbReference>